<dbReference type="GO" id="GO:0051301">
    <property type="term" value="P:cell division"/>
    <property type="evidence" value="ECO:0007669"/>
    <property type="project" value="UniProtKB-UniRule"/>
</dbReference>
<evidence type="ECO:0000256" key="6">
    <source>
        <dbReference type="ARBA" id="ARBA00023054"/>
    </source>
</evidence>
<evidence type="ECO:0000256" key="2">
    <source>
        <dbReference type="ARBA" id="ARBA00022454"/>
    </source>
</evidence>
<keyword evidence="7 10" id="KW-0539">Nucleus</keyword>
<reference evidence="13 14" key="1">
    <citation type="submission" date="2013-11" db="EMBL/GenBank/DDBJ databases">
        <title>Genome sequencing of Stegodyphus mimosarum.</title>
        <authorList>
            <person name="Bechsgaard J."/>
        </authorList>
    </citation>
    <scope>NUCLEOTIDE SEQUENCE [LARGE SCALE GENOMIC DNA]</scope>
</reference>
<feature type="domain" description="Kinetochore protein Ndc80 CH" evidence="12">
    <location>
        <begin position="3"/>
        <end position="76"/>
    </location>
</feature>
<keyword evidence="5 10" id="KW-0995">Kinetochore</keyword>
<name>A0A087U5S0_STEMI</name>
<dbReference type="InterPro" id="IPR038273">
    <property type="entry name" value="Ndc80_sf"/>
</dbReference>
<keyword evidence="14" id="KW-1185">Reference proteome</keyword>
<feature type="coiled-coil region" evidence="11">
    <location>
        <begin position="402"/>
        <end position="460"/>
    </location>
</feature>
<keyword evidence="8 10" id="KW-0131">Cell cycle</keyword>
<feature type="coiled-coil region" evidence="11">
    <location>
        <begin position="133"/>
        <end position="265"/>
    </location>
</feature>
<dbReference type="GO" id="GO:0005634">
    <property type="term" value="C:nucleus"/>
    <property type="evidence" value="ECO:0007669"/>
    <property type="project" value="UniProtKB-SubCell"/>
</dbReference>
<keyword evidence="6 11" id="KW-0175">Coiled coil</keyword>
<evidence type="ECO:0000256" key="10">
    <source>
        <dbReference type="RuleBase" id="RU368072"/>
    </source>
</evidence>
<accession>A0A087U5S0</accession>
<sequence length="486" mass="56998">MMPPTKKEFENIFQFLYGFWCSNYKVHKIEEEAPKILKNLGYPFVLNKSSFVYVARNNWPSLLGVLLWLMDLNKFAMNIDPNVLFASGDSERPQEHAVLLNFICQSHYNGTDNEDEENELFLKIIRARMPDDATKLQEENLKKKAEIEELQKNWNAIQNLKKDIDILDEEIKKYEIYNADMLNHKPRKVEACEQLNEELKTQQSELESLNAEISKKEKVYEAQGYDGRMQLNYFESQKKELVEKLQKKNKILKELQNKCWELEMQHTQGFDKTSELCEKFNNLYDENLQMEKTAMASLKNIKHPQAKPSYETAGIQLPNCKMLPGQYHSSQKTHMKTLLEAKEKIVNFNMICKTLSSNLSQRLNEILMIKSGLSASLKVASTEEDQTKREYSHEQKQALEEIAVFQSQLDELVKMSEQLQLEKIETEKLCRDSEKEFVDLKALKSKKEKELENYLQTQSRLISKYQKDEKEILNLKEDSGKEIAER</sequence>
<dbReference type="InterPro" id="IPR055260">
    <property type="entry name" value="Ndc80_CH"/>
</dbReference>
<evidence type="ECO:0000259" key="12">
    <source>
        <dbReference type="Pfam" id="PF03801"/>
    </source>
</evidence>
<keyword evidence="2 10" id="KW-0158">Chromosome</keyword>
<comment type="subcellular location">
    <subcellularLocation>
        <location evidence="10">Chromosome</location>
        <location evidence="10">Centromere</location>
        <location evidence="10">Kinetochore</location>
    </subcellularLocation>
    <subcellularLocation>
        <location evidence="10">Nucleus</location>
    </subcellularLocation>
</comment>
<dbReference type="Gene3D" id="1.10.418.30">
    <property type="entry name" value="Ncd80 complex, Ncd80 subunit"/>
    <property type="match status" value="1"/>
</dbReference>
<keyword evidence="3 10" id="KW-0132">Cell division</keyword>
<feature type="non-terminal residue" evidence="13">
    <location>
        <position position="486"/>
    </location>
</feature>
<dbReference type="PANTHER" id="PTHR10643">
    <property type="entry name" value="KINETOCHORE PROTEIN NDC80"/>
    <property type="match status" value="1"/>
</dbReference>
<dbReference type="EMBL" id="KK118316">
    <property type="protein sequence ID" value="KFM72709.1"/>
    <property type="molecule type" value="Genomic_DNA"/>
</dbReference>
<dbReference type="GO" id="GO:0031262">
    <property type="term" value="C:Ndc80 complex"/>
    <property type="evidence" value="ECO:0007669"/>
    <property type="project" value="UniProtKB-UniRule"/>
</dbReference>
<evidence type="ECO:0000256" key="5">
    <source>
        <dbReference type="ARBA" id="ARBA00022838"/>
    </source>
</evidence>
<organism evidence="13 14">
    <name type="scientific">Stegodyphus mimosarum</name>
    <name type="common">African social velvet spider</name>
    <dbReference type="NCBI Taxonomy" id="407821"/>
    <lineage>
        <taxon>Eukaryota</taxon>
        <taxon>Metazoa</taxon>
        <taxon>Ecdysozoa</taxon>
        <taxon>Arthropoda</taxon>
        <taxon>Chelicerata</taxon>
        <taxon>Arachnida</taxon>
        <taxon>Araneae</taxon>
        <taxon>Araneomorphae</taxon>
        <taxon>Entelegynae</taxon>
        <taxon>Eresoidea</taxon>
        <taxon>Eresidae</taxon>
        <taxon>Stegodyphus</taxon>
    </lineage>
</organism>
<protein>
    <recommendedName>
        <fullName evidence="10">Kinetochore protein NDC80</fullName>
    </recommendedName>
</protein>
<evidence type="ECO:0000256" key="7">
    <source>
        <dbReference type="ARBA" id="ARBA00023242"/>
    </source>
</evidence>
<evidence type="ECO:0000256" key="9">
    <source>
        <dbReference type="ARBA" id="ARBA00023328"/>
    </source>
</evidence>
<dbReference type="Pfam" id="PF03801">
    <property type="entry name" value="Ndc80_HEC"/>
    <property type="match status" value="1"/>
</dbReference>
<comment type="similarity">
    <text evidence="1 10">Belongs to the NDC80/HEC1 family.</text>
</comment>
<proteinExistence type="inferred from homology"/>
<evidence type="ECO:0000313" key="14">
    <source>
        <dbReference type="Proteomes" id="UP000054359"/>
    </source>
</evidence>
<gene>
    <name evidence="13" type="ORF">X975_16820</name>
</gene>
<dbReference type="Proteomes" id="UP000054359">
    <property type="component" value="Unassembled WGS sequence"/>
</dbReference>
<comment type="function">
    <text evidence="10">Acts as a component of the essential kinetochore-associated NDC80 complex, which is required for chromosome segregation and spindle checkpoint activity.</text>
</comment>
<evidence type="ECO:0000256" key="4">
    <source>
        <dbReference type="ARBA" id="ARBA00022776"/>
    </source>
</evidence>
<evidence type="ECO:0000256" key="3">
    <source>
        <dbReference type="ARBA" id="ARBA00022618"/>
    </source>
</evidence>
<dbReference type="AlphaFoldDB" id="A0A087U5S0"/>
<dbReference type="InterPro" id="IPR005550">
    <property type="entry name" value="Kinetochore_Ndc80"/>
</dbReference>
<dbReference type="OrthoDB" id="6427916at2759"/>
<evidence type="ECO:0000256" key="11">
    <source>
        <dbReference type="SAM" id="Coils"/>
    </source>
</evidence>
<dbReference type="PANTHER" id="PTHR10643:SF2">
    <property type="entry name" value="KINETOCHORE PROTEIN NDC80 HOMOLOG"/>
    <property type="match status" value="1"/>
</dbReference>
<keyword evidence="9 10" id="KW-0137">Centromere</keyword>
<evidence type="ECO:0000256" key="1">
    <source>
        <dbReference type="ARBA" id="ARBA00007050"/>
    </source>
</evidence>
<evidence type="ECO:0000256" key="8">
    <source>
        <dbReference type="ARBA" id="ARBA00023306"/>
    </source>
</evidence>
<dbReference type="STRING" id="407821.A0A087U5S0"/>
<dbReference type="OMA" id="PSHKFQK"/>
<keyword evidence="4 10" id="KW-0498">Mitosis</keyword>
<dbReference type="GO" id="GO:0051315">
    <property type="term" value="P:attachment of mitotic spindle microtubules to kinetochore"/>
    <property type="evidence" value="ECO:0007669"/>
    <property type="project" value="UniProtKB-UniRule"/>
</dbReference>
<comment type="subunit">
    <text evidence="10">Component of the NDC80 complex.</text>
</comment>
<evidence type="ECO:0000313" key="13">
    <source>
        <dbReference type="EMBL" id="KFM72709.1"/>
    </source>
</evidence>